<proteinExistence type="predicted"/>
<name>A0A0F9R0V6_9ZZZZ</name>
<sequence>MLMQLCDCKEKEAKEKVAGLRKKNFDKFCPLLKTNCNHQCVCFEKASMIAVARSNMPTPPLYEIYPDRCTNSMFFSKSIN</sequence>
<protein>
    <submittedName>
        <fullName evidence="1">Uncharacterized protein</fullName>
    </submittedName>
</protein>
<evidence type="ECO:0000313" key="1">
    <source>
        <dbReference type="EMBL" id="KKN48374.1"/>
    </source>
</evidence>
<gene>
    <name evidence="1" type="ORF">LCGC14_0653210</name>
</gene>
<accession>A0A0F9R0V6</accession>
<organism evidence="1">
    <name type="scientific">marine sediment metagenome</name>
    <dbReference type="NCBI Taxonomy" id="412755"/>
    <lineage>
        <taxon>unclassified sequences</taxon>
        <taxon>metagenomes</taxon>
        <taxon>ecological metagenomes</taxon>
    </lineage>
</organism>
<comment type="caution">
    <text evidence="1">The sequence shown here is derived from an EMBL/GenBank/DDBJ whole genome shotgun (WGS) entry which is preliminary data.</text>
</comment>
<reference evidence="1" key="1">
    <citation type="journal article" date="2015" name="Nature">
        <title>Complex archaea that bridge the gap between prokaryotes and eukaryotes.</title>
        <authorList>
            <person name="Spang A."/>
            <person name="Saw J.H."/>
            <person name="Jorgensen S.L."/>
            <person name="Zaremba-Niedzwiedzka K."/>
            <person name="Martijn J."/>
            <person name="Lind A.E."/>
            <person name="van Eijk R."/>
            <person name="Schleper C."/>
            <person name="Guy L."/>
            <person name="Ettema T.J."/>
        </authorList>
    </citation>
    <scope>NUCLEOTIDE SEQUENCE</scope>
</reference>
<dbReference type="AlphaFoldDB" id="A0A0F9R0V6"/>
<dbReference type="EMBL" id="LAZR01001224">
    <property type="protein sequence ID" value="KKN48374.1"/>
    <property type="molecule type" value="Genomic_DNA"/>
</dbReference>